<dbReference type="Pfam" id="PF02945">
    <property type="entry name" value="Endonuclease_7"/>
    <property type="match status" value="1"/>
</dbReference>
<organism evidence="1 2">
    <name type="scientific">Nonomuraea phyllanthi</name>
    <dbReference type="NCBI Taxonomy" id="2219224"/>
    <lineage>
        <taxon>Bacteria</taxon>
        <taxon>Bacillati</taxon>
        <taxon>Actinomycetota</taxon>
        <taxon>Actinomycetes</taxon>
        <taxon>Streptosporangiales</taxon>
        <taxon>Streptosporangiaceae</taxon>
        <taxon>Nonomuraea</taxon>
    </lineage>
</organism>
<comment type="caution">
    <text evidence="1">The sequence shown here is derived from an EMBL/GenBank/DDBJ whole genome shotgun (WGS) entry which is preliminary data.</text>
</comment>
<dbReference type="InterPro" id="IPR044925">
    <property type="entry name" value="His-Me_finger_sf"/>
</dbReference>
<dbReference type="InterPro" id="IPR038563">
    <property type="entry name" value="Endonuclease_7_sf"/>
</dbReference>
<dbReference type="OrthoDB" id="581550at2"/>
<name>A0A5C4V6K3_9ACTN</name>
<dbReference type="EMBL" id="VDLX02000028">
    <property type="protein sequence ID" value="KAB8186986.1"/>
    <property type="molecule type" value="Genomic_DNA"/>
</dbReference>
<evidence type="ECO:0000313" key="2">
    <source>
        <dbReference type="Proteomes" id="UP000312512"/>
    </source>
</evidence>
<dbReference type="Proteomes" id="UP000312512">
    <property type="component" value="Unassembled WGS sequence"/>
</dbReference>
<dbReference type="Gene3D" id="3.40.1800.10">
    <property type="entry name" value="His-Me finger endonucleases"/>
    <property type="match status" value="1"/>
</dbReference>
<protein>
    <submittedName>
        <fullName evidence="1">Uncharacterized protein</fullName>
    </submittedName>
</protein>
<keyword evidence="2" id="KW-1185">Reference proteome</keyword>
<dbReference type="InterPro" id="IPR004211">
    <property type="entry name" value="Endonuclease_7"/>
</dbReference>
<accession>A0A5C4V6K3</accession>
<reference evidence="1 2" key="1">
    <citation type="submission" date="2019-10" db="EMBL/GenBank/DDBJ databases">
        <title>Nonomuraea sp. nov., isolated from Phyllanthus amarus.</title>
        <authorList>
            <person name="Klykleung N."/>
            <person name="Tanasupawat S."/>
        </authorList>
    </citation>
    <scope>NUCLEOTIDE SEQUENCE [LARGE SCALE GENOMIC DNA]</scope>
    <source>
        <strain evidence="1 2">PA1-10</strain>
    </source>
</reference>
<dbReference type="AlphaFoldDB" id="A0A5C4V6K3"/>
<gene>
    <name evidence="1" type="ORF">FH608_046390</name>
</gene>
<sequence length="231" mass="25902">MIWLPKEGQVIAKVPPRKGNFRWLHHTLEIRSPSLEGDRWSLPRNCLMKFVMAAIDRFGYVAVYRDMSKLSRCTKSCLDAMGMECDCSCLGAHHGESSGGWFERVGDAVVADLGEIARTKVVYGPKGAEGGAQVYRGQLQGRTYSVTRAGRSDWPKAADFMCPSCVTARAQVWDHCHTHGFVRAPLCNPCNTRHWSGWRPVNGRAMPSHNLDTNYYRWCPRHGERGQACSA</sequence>
<dbReference type="SUPFAM" id="SSF54060">
    <property type="entry name" value="His-Me finger endonucleases"/>
    <property type="match status" value="1"/>
</dbReference>
<proteinExistence type="predicted"/>
<evidence type="ECO:0000313" key="1">
    <source>
        <dbReference type="EMBL" id="KAB8186986.1"/>
    </source>
</evidence>